<feature type="region of interest" description="Disordered" evidence="2">
    <location>
        <begin position="522"/>
        <end position="559"/>
    </location>
</feature>
<feature type="region of interest" description="Disordered" evidence="2">
    <location>
        <begin position="341"/>
        <end position="364"/>
    </location>
</feature>
<feature type="coiled-coil region" evidence="1">
    <location>
        <begin position="490"/>
        <end position="517"/>
    </location>
</feature>
<organism evidence="3 4">
    <name type="scientific">Microtus ochrogaster</name>
    <name type="common">Prairie vole</name>
    <dbReference type="NCBI Taxonomy" id="79684"/>
    <lineage>
        <taxon>Eukaryota</taxon>
        <taxon>Metazoa</taxon>
        <taxon>Chordata</taxon>
        <taxon>Craniata</taxon>
        <taxon>Vertebrata</taxon>
        <taxon>Euteleostomi</taxon>
        <taxon>Mammalia</taxon>
        <taxon>Eutheria</taxon>
        <taxon>Euarchontoglires</taxon>
        <taxon>Glires</taxon>
        <taxon>Rodentia</taxon>
        <taxon>Myomorpha</taxon>
        <taxon>Muroidea</taxon>
        <taxon>Cricetidae</taxon>
        <taxon>Arvicolinae</taxon>
        <taxon>Microtus</taxon>
    </lineage>
</organism>
<feature type="coiled-coil region" evidence="1">
    <location>
        <begin position="143"/>
        <end position="217"/>
    </location>
</feature>
<protein>
    <submittedName>
        <fullName evidence="3">Coiled-coil domain-containing protein 13</fullName>
    </submittedName>
</protein>
<feature type="region of interest" description="Disordered" evidence="2">
    <location>
        <begin position="572"/>
        <end position="596"/>
    </location>
</feature>
<dbReference type="GO" id="GO:1905515">
    <property type="term" value="P:non-motile cilium assembly"/>
    <property type="evidence" value="ECO:0007669"/>
    <property type="project" value="TreeGrafter"/>
</dbReference>
<feature type="coiled-coil region" evidence="1">
    <location>
        <begin position="387"/>
        <end position="463"/>
    </location>
</feature>
<dbReference type="AlphaFoldDB" id="A0A8J6G2X1"/>
<dbReference type="GO" id="GO:0031122">
    <property type="term" value="P:cytoplasmic microtubule organization"/>
    <property type="evidence" value="ECO:0007669"/>
    <property type="project" value="TreeGrafter"/>
</dbReference>
<feature type="region of interest" description="Disordered" evidence="2">
    <location>
        <begin position="464"/>
        <end position="487"/>
    </location>
</feature>
<dbReference type="PANTHER" id="PTHR31935:SF1">
    <property type="entry name" value="COILED-COIL DOMAIN-CONTAINING PROTEIN 13"/>
    <property type="match status" value="1"/>
</dbReference>
<feature type="compositionally biased region" description="Polar residues" evidence="2">
    <location>
        <begin position="342"/>
        <end position="352"/>
    </location>
</feature>
<accession>A0A8J6G2X1</accession>
<dbReference type="Proteomes" id="UP000710432">
    <property type="component" value="Unassembled WGS sequence"/>
</dbReference>
<feature type="region of interest" description="Disordered" evidence="2">
    <location>
        <begin position="676"/>
        <end position="707"/>
    </location>
</feature>
<feature type="compositionally biased region" description="Basic and acidic residues" evidence="2">
    <location>
        <begin position="28"/>
        <end position="46"/>
    </location>
</feature>
<keyword evidence="1" id="KW-0175">Coiled coil</keyword>
<evidence type="ECO:0000313" key="4">
    <source>
        <dbReference type="Proteomes" id="UP000710432"/>
    </source>
</evidence>
<feature type="region of interest" description="Disordered" evidence="2">
    <location>
        <begin position="26"/>
        <end position="46"/>
    </location>
</feature>
<proteinExistence type="predicted"/>
<feature type="coiled-coil region" evidence="1">
    <location>
        <begin position="623"/>
        <end position="664"/>
    </location>
</feature>
<evidence type="ECO:0000313" key="3">
    <source>
        <dbReference type="EMBL" id="KAH0503457.1"/>
    </source>
</evidence>
<comment type="caution">
    <text evidence="3">The sequence shown here is derived from an EMBL/GenBank/DDBJ whole genome shotgun (WGS) entry which is preliminary data.</text>
</comment>
<evidence type="ECO:0000256" key="1">
    <source>
        <dbReference type="SAM" id="Coils"/>
    </source>
</evidence>
<feature type="compositionally biased region" description="Basic and acidic residues" evidence="2">
    <location>
        <begin position="464"/>
        <end position="480"/>
    </location>
</feature>
<reference evidence="3" key="1">
    <citation type="submission" date="2020-03" db="EMBL/GenBank/DDBJ databases">
        <title>Studies in the Genomics of Life Span.</title>
        <authorList>
            <person name="Glass D."/>
        </authorList>
    </citation>
    <scope>NUCLEOTIDE SEQUENCE</scope>
    <source>
        <strain evidence="3">LTLLF</strain>
        <tissue evidence="3">Muscle</tissue>
    </source>
</reference>
<evidence type="ECO:0000256" key="2">
    <source>
        <dbReference type="SAM" id="MobiDB-lite"/>
    </source>
</evidence>
<gene>
    <name evidence="3" type="ORF">LTLLF_189250</name>
</gene>
<dbReference type="InterPro" id="IPR038929">
    <property type="entry name" value="CCDC13"/>
</dbReference>
<name>A0A8J6G2X1_MICOH</name>
<dbReference type="PANTHER" id="PTHR31935">
    <property type="entry name" value="COILED-COIL DOMAIN-CONTAINING PROTEIN 13"/>
    <property type="match status" value="1"/>
</dbReference>
<dbReference type="GO" id="GO:0034451">
    <property type="term" value="C:centriolar satellite"/>
    <property type="evidence" value="ECO:0007669"/>
    <property type="project" value="TreeGrafter"/>
</dbReference>
<sequence length="770" mass="87068">MEAEESSADTLRLQFKAMQELQHRRLQKQMEKKREKELSCKSKADQEELTEIPDNLSLLNTEEQNLKNIFEKRVLEDEIQQLRSELRETVDENGRLYKLLKERDFEIKHLKKKIEEDRLAFTGATGMAGDLVATKIVELSKKNRGLMAESESAKTRVKQLTNRIQELEHELESPEVKALQERLAATNLKMSDLRNQIQSAKQELRVAQKVLANEVGEDVNIQQLLASPGTWRGRAQQILVLQSKTEKLVEDVGFPQFLKHTTYIPRHQAPTLLGGFSHRIFCETLEASMRAPQNFGILEAKGGSTFSLADSYKAPKWQPPGCALWDSQLCHPQVRELEKQLGQHQNKTTGSLGSEPLPVGSDPRKLTAQEKNLLRIRSLERDKQESWEKLASERDTLQTELEELKRKFEGMRSRNKVLSSEVKTLKTQMVTLVEKGRHDDELIDALMDQLKQLQDILGSLSVQEESRRTSQHHLDQKKVNSEAQQSSSLVAQLRAMVAEREAKVRQLELEIGQLSVQYLHNKGGGEGASPTHARFPEDQTPVTSSPASAGDHVGRLGSSRSVTSLGHTLVESALTRPSLPSPHGTSPRFLDSPEQKGWQAQAAEMKALWQAAEVERDRLNEFVTVLQKRVEESSSKLLEAEQRLQEERQRAVLLEQHLEKMRLDPCRTSVFQKVAKNKPGPQASSGKHNPPGSAKKDSSSTQLSDMPMESQIEELTARLAIQMEENGILRDALGSALRGKEEDFRMYHQTLGQVKGVFLQALRQQKANKQ</sequence>
<dbReference type="EMBL" id="JAATJU010025544">
    <property type="protein sequence ID" value="KAH0503457.1"/>
    <property type="molecule type" value="Genomic_DNA"/>
</dbReference>